<dbReference type="InterPro" id="IPR036038">
    <property type="entry name" value="Aminotransferase-like"/>
</dbReference>
<dbReference type="GO" id="GO:0005829">
    <property type="term" value="C:cytosol"/>
    <property type="evidence" value="ECO:0007669"/>
    <property type="project" value="TreeGrafter"/>
</dbReference>
<dbReference type="SUPFAM" id="SSF56752">
    <property type="entry name" value="D-aminoacid aminotransferase-like PLP-dependent enzymes"/>
    <property type="match status" value="1"/>
</dbReference>
<dbReference type="EMBL" id="JOTN01000015">
    <property type="protein sequence ID" value="KEK18338.1"/>
    <property type="molecule type" value="Genomic_DNA"/>
</dbReference>
<evidence type="ECO:0000256" key="10">
    <source>
        <dbReference type="RuleBase" id="RU004106"/>
    </source>
</evidence>
<evidence type="ECO:0000256" key="6">
    <source>
        <dbReference type="ARBA" id="ARBA00022576"/>
    </source>
</evidence>
<dbReference type="Proteomes" id="UP000027822">
    <property type="component" value="Unassembled WGS sequence"/>
</dbReference>
<dbReference type="FunFam" id="3.20.10.10:FF:000002">
    <property type="entry name" value="D-alanine aminotransferase"/>
    <property type="match status" value="1"/>
</dbReference>
<organism evidence="13 14">
    <name type="scientific">Bacillus manliponensis</name>
    <dbReference type="NCBI Taxonomy" id="574376"/>
    <lineage>
        <taxon>Bacteria</taxon>
        <taxon>Bacillati</taxon>
        <taxon>Bacillota</taxon>
        <taxon>Bacilli</taxon>
        <taxon>Bacillales</taxon>
        <taxon>Bacillaceae</taxon>
        <taxon>Bacillus</taxon>
        <taxon>Bacillus cereus group</taxon>
    </lineage>
</organism>
<reference evidence="13 14" key="1">
    <citation type="submission" date="2014-06" db="EMBL/GenBank/DDBJ databases">
        <title>Draft genome sequence of Bacillus manliponensis JCM 15802 (MCCC 1A00708).</title>
        <authorList>
            <person name="Lai Q."/>
            <person name="Liu Y."/>
            <person name="Shao Z."/>
        </authorList>
    </citation>
    <scope>NUCLEOTIDE SEQUENCE [LARGE SCALE GENOMIC DNA]</scope>
    <source>
        <strain evidence="13 14">JCM 15802</strain>
    </source>
</reference>
<evidence type="ECO:0000256" key="2">
    <source>
        <dbReference type="ARBA" id="ARBA00009320"/>
    </source>
</evidence>
<evidence type="ECO:0000256" key="5">
    <source>
        <dbReference type="ARBA" id="ARBA00021779"/>
    </source>
</evidence>
<evidence type="ECO:0000256" key="8">
    <source>
        <dbReference type="ARBA" id="ARBA00022898"/>
    </source>
</evidence>
<dbReference type="InterPro" id="IPR050571">
    <property type="entry name" value="Class-IV_PLP-Dep_Aminotrnsfr"/>
</dbReference>
<dbReference type="GO" id="GO:0047810">
    <property type="term" value="F:D-alanine-2-oxoglutarate aminotransferase activity"/>
    <property type="evidence" value="ECO:0007669"/>
    <property type="project" value="UniProtKB-EC"/>
</dbReference>
<dbReference type="PANTHER" id="PTHR42743:SF10">
    <property type="entry name" value="D-ALANINE AMINOTRANSFERASE"/>
    <property type="match status" value="1"/>
</dbReference>
<evidence type="ECO:0000256" key="3">
    <source>
        <dbReference type="ARBA" id="ARBA00011738"/>
    </source>
</evidence>
<dbReference type="EC" id="2.6.1.21" evidence="4 12"/>
<comment type="similarity">
    <text evidence="2 10">Belongs to the class-IV pyridoxal-phosphate-dependent aminotransferase family.</text>
</comment>
<dbReference type="Gene3D" id="3.20.10.10">
    <property type="entry name" value="D-amino Acid Aminotransferase, subunit A, domain 2"/>
    <property type="match status" value="1"/>
</dbReference>
<sequence length="292" mass="33846">MNKNIYEDWILFNGRIVDTKEEVVMVPLEERGLQFGDGVYEMIRIYKGKIHLLQLHMERFFRSMEAIGIVAPFTISELSEQVQQLVEKNNFQVDGNIYVQISRGVQPRNHVYAKDLQPTYFANIVPFPRPVSLMENGVKVSVEEDIRWKFCYIKTLNLLPNIMIKNKVEEEGYSEAILVRNGIVTEGCHSNFFIVKNGKLITHPANEYVLHGITRHHVISLARELGIKVEERTFELEEVYEAEECFFTATPLEILPVIQIKEELFRNGEIGPITKDLQRAYEKSISLLEVTK</sequence>
<dbReference type="eggNOG" id="COG0115">
    <property type="taxonomic scope" value="Bacteria"/>
</dbReference>
<dbReference type="AlphaFoldDB" id="A0A073K7W2"/>
<dbReference type="Gene3D" id="3.30.470.10">
    <property type="match status" value="1"/>
</dbReference>
<dbReference type="PANTHER" id="PTHR42743">
    <property type="entry name" value="AMINO-ACID AMINOTRANSFERASE"/>
    <property type="match status" value="1"/>
</dbReference>
<comment type="subunit">
    <text evidence="3">Homodimer.</text>
</comment>
<dbReference type="InterPro" id="IPR043131">
    <property type="entry name" value="BCAT-like_N"/>
</dbReference>
<evidence type="ECO:0000256" key="4">
    <source>
        <dbReference type="ARBA" id="ARBA00012874"/>
    </source>
</evidence>
<gene>
    <name evidence="13" type="ORF">BAMA_06025</name>
</gene>
<keyword evidence="14" id="KW-1185">Reference proteome</keyword>
<dbReference type="PROSITE" id="PS00770">
    <property type="entry name" value="AA_TRANSFER_CLASS_4"/>
    <property type="match status" value="1"/>
</dbReference>
<comment type="catalytic activity">
    <reaction evidence="9 12">
        <text>D-alanine + 2-oxoglutarate = D-glutamate + pyruvate</text>
        <dbReference type="Rhea" id="RHEA:15869"/>
        <dbReference type="ChEBI" id="CHEBI:15361"/>
        <dbReference type="ChEBI" id="CHEBI:16810"/>
        <dbReference type="ChEBI" id="CHEBI:29986"/>
        <dbReference type="ChEBI" id="CHEBI:57416"/>
        <dbReference type="EC" id="2.6.1.21"/>
    </reaction>
</comment>
<dbReference type="STRING" id="574376.BAMA_06025"/>
<proteinExistence type="inferred from homology"/>
<dbReference type="GO" id="GO:0046394">
    <property type="term" value="P:carboxylic acid biosynthetic process"/>
    <property type="evidence" value="ECO:0007669"/>
    <property type="project" value="UniProtKB-ARBA"/>
</dbReference>
<dbReference type="InterPro" id="IPR043132">
    <property type="entry name" value="BCAT-like_C"/>
</dbReference>
<comment type="caution">
    <text evidence="13">The sequence shown here is derived from an EMBL/GenBank/DDBJ whole genome shotgun (WGS) entry which is preliminary data.</text>
</comment>
<dbReference type="NCBIfam" id="TIGR01121">
    <property type="entry name" value="D_amino_aminoT"/>
    <property type="match status" value="1"/>
</dbReference>
<evidence type="ECO:0000256" key="12">
    <source>
        <dbReference type="RuleBase" id="RU004520"/>
    </source>
</evidence>
<evidence type="ECO:0000256" key="1">
    <source>
        <dbReference type="ARBA" id="ARBA00001933"/>
    </source>
</evidence>
<dbReference type="Pfam" id="PF01063">
    <property type="entry name" value="Aminotran_4"/>
    <property type="match status" value="1"/>
</dbReference>
<name>A0A073K7W2_9BACI</name>
<dbReference type="GO" id="GO:0046416">
    <property type="term" value="P:D-amino acid metabolic process"/>
    <property type="evidence" value="ECO:0007669"/>
    <property type="project" value="InterPro"/>
</dbReference>
<evidence type="ECO:0000256" key="7">
    <source>
        <dbReference type="ARBA" id="ARBA00022679"/>
    </source>
</evidence>
<keyword evidence="6 13" id="KW-0032">Aminotransferase</keyword>
<keyword evidence="8 11" id="KW-0663">Pyridoxal phosphate</keyword>
<evidence type="ECO:0000313" key="13">
    <source>
        <dbReference type="EMBL" id="KEK18338.1"/>
    </source>
</evidence>
<dbReference type="RefSeq" id="WP_034641256.1">
    <property type="nucleotide sequence ID" value="NZ_CBCSJC010000011.1"/>
</dbReference>
<protein>
    <recommendedName>
        <fullName evidence="5 12">D-alanine aminotransferase</fullName>
        <ecNumber evidence="4 12">2.6.1.21</ecNumber>
    </recommendedName>
</protein>
<evidence type="ECO:0000256" key="11">
    <source>
        <dbReference type="RuleBase" id="RU004516"/>
    </source>
</evidence>
<dbReference type="OrthoDB" id="9805628at2"/>
<dbReference type="GO" id="GO:0030170">
    <property type="term" value="F:pyridoxal phosphate binding"/>
    <property type="evidence" value="ECO:0007669"/>
    <property type="project" value="InterPro"/>
</dbReference>
<dbReference type="InterPro" id="IPR018300">
    <property type="entry name" value="Aminotrans_IV_CS"/>
</dbReference>
<comment type="cofactor">
    <cofactor evidence="1 11">
        <name>pyridoxal 5'-phosphate</name>
        <dbReference type="ChEBI" id="CHEBI:597326"/>
    </cofactor>
</comment>
<keyword evidence="7 13" id="KW-0808">Transferase</keyword>
<dbReference type="InterPro" id="IPR001544">
    <property type="entry name" value="Aminotrans_IV"/>
</dbReference>
<accession>A0A073K7W2</accession>
<comment type="function">
    <text evidence="12">Acts on the D-isomers of alanine, leucine, aspartate, glutamate, aminobutyrate, norvaline and asparagine. The enzyme transfers an amino group from a substrate D-amino acid to the pyridoxal phosphate cofactor to form pyridoxamine and an alpha-keto acid in the first half-reaction.</text>
</comment>
<dbReference type="NCBIfam" id="NF005209">
    <property type="entry name" value="PRK06680.1"/>
    <property type="match status" value="1"/>
</dbReference>
<dbReference type="InterPro" id="IPR005784">
    <property type="entry name" value="D_amino_transT"/>
</dbReference>
<evidence type="ECO:0000256" key="9">
    <source>
        <dbReference type="ARBA" id="ARBA00047911"/>
    </source>
</evidence>
<evidence type="ECO:0000313" key="14">
    <source>
        <dbReference type="Proteomes" id="UP000027822"/>
    </source>
</evidence>
<dbReference type="GO" id="GO:0008652">
    <property type="term" value="P:amino acid biosynthetic process"/>
    <property type="evidence" value="ECO:0007669"/>
    <property type="project" value="UniProtKB-ARBA"/>
</dbReference>